<accession>A0ABS6F903</accession>
<proteinExistence type="predicted"/>
<dbReference type="EMBL" id="JAHLQN010000001">
    <property type="protein sequence ID" value="MBU5626745.1"/>
    <property type="molecule type" value="Genomic_DNA"/>
</dbReference>
<dbReference type="RefSeq" id="WP_216632195.1">
    <property type="nucleotide sequence ID" value="NZ_JAHLQN010000001.1"/>
</dbReference>
<keyword evidence="2" id="KW-1185">Reference proteome</keyword>
<protein>
    <submittedName>
        <fullName evidence="1">Uncharacterized protein</fullName>
    </submittedName>
</protein>
<evidence type="ECO:0000313" key="1">
    <source>
        <dbReference type="EMBL" id="MBU5626745.1"/>
    </source>
</evidence>
<name>A0ABS6F903_9FIRM</name>
<gene>
    <name evidence="1" type="ORF">KQI82_07435</name>
</gene>
<dbReference type="Proteomes" id="UP000787672">
    <property type="component" value="Unassembled WGS sequence"/>
</dbReference>
<organism evidence="1 2">
    <name type="scientific">Dysosmobacter acutus</name>
    <dbReference type="NCBI Taxonomy" id="2841504"/>
    <lineage>
        <taxon>Bacteria</taxon>
        <taxon>Bacillati</taxon>
        <taxon>Bacillota</taxon>
        <taxon>Clostridia</taxon>
        <taxon>Eubacteriales</taxon>
        <taxon>Oscillospiraceae</taxon>
        <taxon>Dysosmobacter</taxon>
    </lineage>
</organism>
<evidence type="ECO:0000313" key="2">
    <source>
        <dbReference type="Proteomes" id="UP000787672"/>
    </source>
</evidence>
<comment type="caution">
    <text evidence="1">The sequence shown here is derived from an EMBL/GenBank/DDBJ whole genome shotgun (WGS) entry which is preliminary data.</text>
</comment>
<reference evidence="1 2" key="1">
    <citation type="submission" date="2021-06" db="EMBL/GenBank/DDBJ databases">
        <authorList>
            <person name="Sun Q."/>
            <person name="Li D."/>
        </authorList>
    </citation>
    <scope>NUCLEOTIDE SEQUENCE [LARGE SCALE GENOMIC DNA]</scope>
    <source>
        <strain evidence="1 2">MSJ-2</strain>
    </source>
</reference>
<sequence>MIRRKNMTVLGVSEEEKMVVKMVATMLKTGGKENSCTRYFYFYNKIIANILAVSTQYLLCRGCICTLSRFFLAQEEKINPVKSKPWCLICS</sequence>